<sequence>MRLNGEEYLGLLIKQANPNATQIEIGAVAMEQVQNLGAAVGMFTEHIQKSNLVGQADTDLALSMTDFAAKHGFSIYLEALQPFALGYGYAYFDKIPAASVMKLIVSATEQRSRYPFVGFPCGTQSLAEGMAATLEDIRLSAPVTKVEKLDNGLEVQADGQPTETYDKVIFATTLDLVRSMMTLAPEVDELFSTLFTLRYFTTVCKQEGITITNTLDFYAAGTYEANQNSIALIAWTANPTEVATTVYQFASPDASLSDLSDRMMAELQSFWGANVTEIILQREWTNYYSQVSVDDFAAGFFDQVDALQGEDGIYYVGSQFSFETLSATIF</sequence>
<organism evidence="2 3">
    <name type="scientific">Seminavis robusta</name>
    <dbReference type="NCBI Taxonomy" id="568900"/>
    <lineage>
        <taxon>Eukaryota</taxon>
        <taxon>Sar</taxon>
        <taxon>Stramenopiles</taxon>
        <taxon>Ochrophyta</taxon>
        <taxon>Bacillariophyta</taxon>
        <taxon>Bacillariophyceae</taxon>
        <taxon>Bacillariophycidae</taxon>
        <taxon>Naviculales</taxon>
        <taxon>Naviculaceae</taxon>
        <taxon>Seminavis</taxon>
    </lineage>
</organism>
<dbReference type="EMBL" id="CAICTM010003407">
    <property type="protein sequence ID" value="CAB9531306.1"/>
    <property type="molecule type" value="Genomic_DNA"/>
</dbReference>
<dbReference type="InterPro" id="IPR002937">
    <property type="entry name" value="Amino_oxidase"/>
</dbReference>
<accession>A0A9N8F1T0</accession>
<proteinExistence type="predicted"/>
<comment type="caution">
    <text evidence="2">The sequence shown here is derived from an EMBL/GenBank/DDBJ whole genome shotgun (WGS) entry which is preliminary data.</text>
</comment>
<dbReference type="Proteomes" id="UP001153069">
    <property type="component" value="Unassembled WGS sequence"/>
</dbReference>
<dbReference type="InterPro" id="IPR036188">
    <property type="entry name" value="FAD/NAD-bd_sf"/>
</dbReference>
<protein>
    <submittedName>
        <fullName evidence="2">Catalase</fullName>
    </submittedName>
</protein>
<dbReference type="Pfam" id="PF01593">
    <property type="entry name" value="Amino_oxidase"/>
    <property type="match status" value="1"/>
</dbReference>
<evidence type="ECO:0000313" key="2">
    <source>
        <dbReference type="EMBL" id="CAB9531306.1"/>
    </source>
</evidence>
<dbReference type="Gene3D" id="1.10.405.20">
    <property type="match status" value="1"/>
</dbReference>
<dbReference type="Gene3D" id="3.50.50.60">
    <property type="entry name" value="FAD/NAD(P)-binding domain"/>
    <property type="match status" value="2"/>
</dbReference>
<feature type="domain" description="Amine oxidase" evidence="1">
    <location>
        <begin position="115"/>
        <end position="205"/>
    </location>
</feature>
<name>A0A9N8F1T0_9STRA</name>
<keyword evidence="3" id="KW-1185">Reference proteome</keyword>
<evidence type="ECO:0000259" key="1">
    <source>
        <dbReference type="Pfam" id="PF01593"/>
    </source>
</evidence>
<dbReference type="SUPFAM" id="SSF51905">
    <property type="entry name" value="FAD/NAD(P)-binding domain"/>
    <property type="match status" value="1"/>
</dbReference>
<dbReference type="GO" id="GO:0016491">
    <property type="term" value="F:oxidoreductase activity"/>
    <property type="evidence" value="ECO:0007669"/>
    <property type="project" value="InterPro"/>
</dbReference>
<dbReference type="AlphaFoldDB" id="A0A9N8F1T0"/>
<reference evidence="2" key="1">
    <citation type="submission" date="2020-06" db="EMBL/GenBank/DDBJ databases">
        <authorList>
            <consortium name="Plant Systems Biology data submission"/>
        </authorList>
    </citation>
    <scope>NUCLEOTIDE SEQUENCE</scope>
    <source>
        <strain evidence="2">D6</strain>
    </source>
</reference>
<evidence type="ECO:0000313" key="3">
    <source>
        <dbReference type="Proteomes" id="UP001153069"/>
    </source>
</evidence>
<gene>
    <name evidence="2" type="ORF">SEMRO_3409_G347730.1</name>
</gene>